<proteinExistence type="predicted"/>
<organism evidence="6">
    <name type="scientific">Fagus sylvatica</name>
    <name type="common">Beechnut</name>
    <dbReference type="NCBI Taxonomy" id="28930"/>
    <lineage>
        <taxon>Eukaryota</taxon>
        <taxon>Viridiplantae</taxon>
        <taxon>Streptophyta</taxon>
        <taxon>Embryophyta</taxon>
        <taxon>Tracheophyta</taxon>
        <taxon>Spermatophyta</taxon>
        <taxon>Magnoliopsida</taxon>
        <taxon>eudicotyledons</taxon>
        <taxon>Gunneridae</taxon>
        <taxon>Pentapetalae</taxon>
        <taxon>rosids</taxon>
        <taxon>fabids</taxon>
        <taxon>Fagales</taxon>
        <taxon>Fagaceae</taxon>
        <taxon>Fagus</taxon>
    </lineage>
</organism>
<dbReference type="SUPFAM" id="SSF49562">
    <property type="entry name" value="C2 domain (Calcium/lipid-binding domain, CaLB)"/>
    <property type="match status" value="2"/>
</dbReference>
<accession>A0A2N9IT31</accession>
<dbReference type="InterPro" id="IPR035892">
    <property type="entry name" value="C2_domain_sf"/>
</dbReference>
<feature type="region of interest" description="Disordered" evidence="3">
    <location>
        <begin position="193"/>
        <end position="213"/>
    </location>
</feature>
<comment type="subcellular location">
    <subcellularLocation>
        <location evidence="1">Membrane</location>
    </subcellularLocation>
</comment>
<dbReference type="PANTHER" id="PTHR46296:SF7">
    <property type="entry name" value="C2 DOMAIN-CONTAINING PROTEIN"/>
    <property type="match status" value="1"/>
</dbReference>
<feature type="domain" description="C2" evidence="4">
    <location>
        <begin position="1"/>
        <end position="101"/>
    </location>
</feature>
<evidence type="ECO:0000313" key="6">
    <source>
        <dbReference type="EMBL" id="SPD28606.1"/>
    </source>
</evidence>
<name>A0A2N9IT31_FAGSY</name>
<dbReference type="Gene3D" id="2.60.40.150">
    <property type="entry name" value="C2 domain"/>
    <property type="match status" value="2"/>
</dbReference>
<evidence type="ECO:0008006" key="7">
    <source>
        <dbReference type="Google" id="ProtNLM"/>
    </source>
</evidence>
<dbReference type="Pfam" id="PF16016">
    <property type="entry name" value="VASt"/>
    <property type="match status" value="2"/>
</dbReference>
<evidence type="ECO:0000256" key="1">
    <source>
        <dbReference type="ARBA" id="ARBA00004370"/>
    </source>
</evidence>
<dbReference type="InterPro" id="IPR000008">
    <property type="entry name" value="C2_dom"/>
</dbReference>
<dbReference type="SMART" id="SM00239">
    <property type="entry name" value="C2"/>
    <property type="match status" value="2"/>
</dbReference>
<protein>
    <recommendedName>
        <fullName evidence="7">C2 domain-containing protein</fullName>
    </recommendedName>
</protein>
<reference evidence="6" key="1">
    <citation type="submission" date="2018-02" db="EMBL/GenBank/DDBJ databases">
        <authorList>
            <person name="Cohen D.B."/>
            <person name="Kent A.D."/>
        </authorList>
    </citation>
    <scope>NUCLEOTIDE SEQUENCE</scope>
</reference>
<dbReference type="PANTHER" id="PTHR46296">
    <property type="entry name" value="BNAA05G37250D PROTEIN"/>
    <property type="match status" value="1"/>
</dbReference>
<dbReference type="InterPro" id="IPR044511">
    <property type="entry name" value="At1g03370/At5g50170-like"/>
</dbReference>
<dbReference type="EMBL" id="OIVN01006237">
    <property type="protein sequence ID" value="SPD28606.1"/>
    <property type="molecule type" value="Genomic_DNA"/>
</dbReference>
<gene>
    <name evidence="6" type="ORF">FSB_LOCUS56488</name>
</gene>
<dbReference type="PROSITE" id="PS51778">
    <property type="entry name" value="VAST"/>
    <property type="match status" value="2"/>
</dbReference>
<dbReference type="PROSITE" id="PS50004">
    <property type="entry name" value="C2"/>
    <property type="match status" value="2"/>
</dbReference>
<dbReference type="CDD" id="cd00030">
    <property type="entry name" value="C2"/>
    <property type="match status" value="2"/>
</dbReference>
<dbReference type="GO" id="GO:0016020">
    <property type="term" value="C:membrane"/>
    <property type="evidence" value="ECO:0007669"/>
    <property type="project" value="UniProtKB-SubCell"/>
</dbReference>
<dbReference type="AlphaFoldDB" id="A0A2N9IT31"/>
<feature type="domain" description="VASt" evidence="5">
    <location>
        <begin position="826"/>
        <end position="989"/>
    </location>
</feature>
<dbReference type="InterPro" id="IPR031968">
    <property type="entry name" value="VASt"/>
</dbReference>
<dbReference type="Pfam" id="PF00168">
    <property type="entry name" value="C2"/>
    <property type="match status" value="2"/>
</dbReference>
<feature type="domain" description="VASt" evidence="5">
    <location>
        <begin position="246"/>
        <end position="419"/>
    </location>
</feature>
<evidence type="ECO:0000256" key="2">
    <source>
        <dbReference type="ARBA" id="ARBA00023136"/>
    </source>
</evidence>
<evidence type="ECO:0000259" key="5">
    <source>
        <dbReference type="PROSITE" id="PS51778"/>
    </source>
</evidence>
<evidence type="ECO:0000256" key="3">
    <source>
        <dbReference type="SAM" id="MobiDB-lite"/>
    </source>
</evidence>
<evidence type="ECO:0000259" key="4">
    <source>
        <dbReference type="PROSITE" id="PS50004"/>
    </source>
</evidence>
<keyword evidence="2" id="KW-0472">Membrane</keyword>
<feature type="domain" description="C2" evidence="4">
    <location>
        <begin position="519"/>
        <end position="632"/>
    </location>
</feature>
<sequence>MRLYVYVLEGKDLSVKDSYVKLQVGKHKSKTRILRNTHMPIWNEEFVFSVHDTDEELVVSLFCHDDQPRVFHGSRDLVGRVRIPAWSIAAEENHTLPPTWFALEKPKSGKFISEDCGKIFLTSSLHGKGHDALSNQLHYAHSNVNIEDPKELEGSRISSQDIFSSKAPSRKIAEGKHLMKAVASSIERLFNKNEEASRNDDSTEMSGSLSDYEDCVEENPSSCSFEEAIEMMQSRNNGQEMPENLQGGILLDQIYAVPSYDLNALLFAPDSQFRKDLAELQGTIDVQEGPWIWKSGDTSCLTRVVSYTKAATKLVKTLKATEEQTYIRADGGEFAVLVSVSTPEAPFGNTFKVELLYKIMSGPAQSSGEEASHLVLSWGINFLQNTMMRGMIEGGVRQGLKESFEQFANLLAQNFKTLDSMDLSDKDNVLATLQTEHQSDWDLATEYLWNLTVVSTIVIVLYVLVHILLSEPGKIQGLEFNGLDLPDSIGEIITCGILVIQLERVFNMITHFIQARFQRGSDHGVKAQGDGWVLTIALIEGINLASLESTEFSGPYVVFTCNGKTRTSSVQLQTRDPQWNEILEFDAMEEPPSVLDVEVFDFDGPFDQTTSLGHAEINFVTHTSTELADMWVPLEGKLAQSSQSKLHLRIFLDNNNEVETIRDYLTKMEKEVGKKFNLRSPHRNSTFQKLFGLPPEEFLISDYTCSLKRKMPLQISKCFLRPWSSVGSPSLVLVLRKGRGLDARHGAKSQDEEGRLKFYFQSFVSFNVASRTIMALWRTRTLTPDQKAQIVEEQEDQDERSIMLEDAGSIMDAEDAGSILDAEGAKMSKIYTAELPINIKSLMEVFDGGKLEHKIMGKSGCLNYATTTWEPVKPDVYERRISYKFNRHVSTFGGDVTCTQQKFLIAKNEGWIVNEVMALHGVPFGNHFRVHSRYQIEKSALAHCTCRCDAYMGITWLKSTMFQQRITQNITEKFTHRLKEIFEFVEREILSTTHQDSSI</sequence>